<dbReference type="RefSeq" id="WP_153448634.1">
    <property type="nucleotide sequence ID" value="NZ_CP045700.1"/>
</dbReference>
<evidence type="ECO:0000256" key="2">
    <source>
        <dbReference type="ARBA" id="ARBA00010735"/>
    </source>
</evidence>
<dbReference type="PANTHER" id="PTHR34979">
    <property type="entry name" value="INNER MEMBRANE PROTEIN YGAZ"/>
    <property type="match status" value="1"/>
</dbReference>
<feature type="transmembrane region" description="Helical" evidence="8">
    <location>
        <begin position="12"/>
        <end position="36"/>
    </location>
</feature>
<evidence type="ECO:0000313" key="10">
    <source>
        <dbReference type="Proteomes" id="UP000348942"/>
    </source>
</evidence>
<feature type="transmembrane region" description="Helical" evidence="8">
    <location>
        <begin position="185"/>
        <end position="218"/>
    </location>
</feature>
<feature type="transmembrane region" description="Helical" evidence="8">
    <location>
        <begin position="128"/>
        <end position="151"/>
    </location>
</feature>
<keyword evidence="4" id="KW-1003">Cell membrane</keyword>
<accession>A0A5Q0TIK1</accession>
<evidence type="ECO:0000256" key="5">
    <source>
        <dbReference type="ARBA" id="ARBA00022692"/>
    </source>
</evidence>
<keyword evidence="6 8" id="KW-1133">Transmembrane helix</keyword>
<keyword evidence="5 8" id="KW-0812">Transmembrane</keyword>
<evidence type="ECO:0000256" key="7">
    <source>
        <dbReference type="ARBA" id="ARBA00023136"/>
    </source>
</evidence>
<dbReference type="GO" id="GO:1903785">
    <property type="term" value="P:L-valine transmembrane transport"/>
    <property type="evidence" value="ECO:0007669"/>
    <property type="project" value="TreeGrafter"/>
</dbReference>
<keyword evidence="10" id="KW-1185">Reference proteome</keyword>
<keyword evidence="3" id="KW-0813">Transport</keyword>
<name>A0A5Q0TIK1_9VIBR</name>
<feature type="transmembrane region" description="Helical" evidence="8">
    <location>
        <begin position="158"/>
        <end position="179"/>
    </location>
</feature>
<protein>
    <submittedName>
        <fullName evidence="9">Branched-chain amino acid ABC transporter permease</fullName>
    </submittedName>
</protein>
<organism evidence="9 10">
    <name type="scientific">Vibrio algicola</name>
    <dbReference type="NCBI Taxonomy" id="2662262"/>
    <lineage>
        <taxon>Bacteria</taxon>
        <taxon>Pseudomonadati</taxon>
        <taxon>Pseudomonadota</taxon>
        <taxon>Gammaproteobacteria</taxon>
        <taxon>Vibrionales</taxon>
        <taxon>Vibrionaceae</taxon>
        <taxon>Vibrio</taxon>
    </lineage>
</organism>
<dbReference type="AlphaFoldDB" id="A0A5Q0TIK1"/>
<dbReference type="Pfam" id="PF03591">
    <property type="entry name" value="AzlC"/>
    <property type="match status" value="1"/>
</dbReference>
<dbReference type="Proteomes" id="UP000348942">
    <property type="component" value="Chromosome 2"/>
</dbReference>
<keyword evidence="7 8" id="KW-0472">Membrane</keyword>
<evidence type="ECO:0000256" key="6">
    <source>
        <dbReference type="ARBA" id="ARBA00022989"/>
    </source>
</evidence>
<gene>
    <name evidence="9" type="ORF">GFB47_13840</name>
</gene>
<evidence type="ECO:0000313" key="9">
    <source>
        <dbReference type="EMBL" id="QGA66501.1"/>
    </source>
</evidence>
<dbReference type="GO" id="GO:0005886">
    <property type="term" value="C:plasma membrane"/>
    <property type="evidence" value="ECO:0007669"/>
    <property type="project" value="UniProtKB-SubCell"/>
</dbReference>
<dbReference type="EMBL" id="CP045700">
    <property type="protein sequence ID" value="QGA66501.1"/>
    <property type="molecule type" value="Genomic_DNA"/>
</dbReference>
<comment type="similarity">
    <text evidence="2">Belongs to the AzlC family.</text>
</comment>
<evidence type="ECO:0000256" key="8">
    <source>
        <dbReference type="SAM" id="Phobius"/>
    </source>
</evidence>
<reference evidence="9 10" key="1">
    <citation type="submission" date="2019-10" db="EMBL/GenBank/DDBJ databases">
        <title>Vibrio sp. nov., isolated from Coralline algae surface.</title>
        <authorList>
            <person name="Geng Y."/>
            <person name="Zhang X."/>
        </authorList>
    </citation>
    <scope>NUCLEOTIDE SEQUENCE [LARGE SCALE GENOMIC DNA]</scope>
    <source>
        <strain evidence="9 10">SM1977</strain>
    </source>
</reference>
<sequence length="264" mass="28916">MKKQLIQAGLKSIFPLCVGAFPFSFIVGAVSINAGMTVFQSTMWSMTVFAGSAQMVALGLVQSSSEMLVIMLTTFVINLRHVLYSASLSDHVKEYSLPMRMFMAYGLTDEVYASSIQEMKEEKPNRHWYYLAVMLGFWINWVVADFLGAMVGSSFPQIASYGLDFAMVAAFIAIVIPQVKNRECIVAAVVATVTGILLSGLPYSLGLVVAAVVGVYAGYRMDLSTEAMQEEAKAQAKLELQQEALERNTVESEDATCFTKTVTE</sequence>
<evidence type="ECO:0000256" key="1">
    <source>
        <dbReference type="ARBA" id="ARBA00004651"/>
    </source>
</evidence>
<proteinExistence type="inferred from homology"/>
<dbReference type="PANTHER" id="PTHR34979:SF1">
    <property type="entry name" value="INNER MEMBRANE PROTEIN YGAZ"/>
    <property type="match status" value="1"/>
</dbReference>
<evidence type="ECO:0000256" key="3">
    <source>
        <dbReference type="ARBA" id="ARBA00022448"/>
    </source>
</evidence>
<comment type="subcellular location">
    <subcellularLocation>
        <location evidence="1">Cell membrane</location>
        <topology evidence="1">Multi-pass membrane protein</topology>
    </subcellularLocation>
</comment>
<dbReference type="InterPro" id="IPR011606">
    <property type="entry name" value="Brnchd-chn_aa_trnsp_permease"/>
</dbReference>
<evidence type="ECO:0000256" key="4">
    <source>
        <dbReference type="ARBA" id="ARBA00022475"/>
    </source>
</evidence>